<evidence type="ECO:0000256" key="4">
    <source>
        <dbReference type="ARBA" id="ARBA00022759"/>
    </source>
</evidence>
<dbReference type="OrthoDB" id="2013610at2759"/>
<dbReference type="PANTHER" id="PTHR37984">
    <property type="entry name" value="PROTEIN CBG26694"/>
    <property type="match status" value="1"/>
</dbReference>
<name>A0A5A7VJ08_CUCMM</name>
<evidence type="ECO:0000259" key="8">
    <source>
        <dbReference type="Pfam" id="PF17917"/>
    </source>
</evidence>
<reference evidence="10 11" key="1">
    <citation type="submission" date="2019-08" db="EMBL/GenBank/DDBJ databases">
        <title>Draft genome sequences of two oriental melons (Cucumis melo L. var makuwa).</title>
        <authorList>
            <person name="Kwon S.-Y."/>
        </authorList>
    </citation>
    <scope>NUCLEOTIDE SEQUENCE [LARGE SCALE GENOMIC DNA]</scope>
    <source>
        <strain evidence="11">cv. SW 3</strain>
        <tissue evidence="10">Leaf</tissue>
    </source>
</reference>
<dbReference type="Gene3D" id="3.10.10.10">
    <property type="entry name" value="HIV Type 1 Reverse Transcriptase, subunit A, domain 1"/>
    <property type="match status" value="1"/>
</dbReference>
<dbReference type="InterPro" id="IPR043502">
    <property type="entry name" value="DNA/RNA_pol_sf"/>
</dbReference>
<evidence type="ECO:0000256" key="1">
    <source>
        <dbReference type="ARBA" id="ARBA00022679"/>
    </source>
</evidence>
<evidence type="ECO:0000256" key="2">
    <source>
        <dbReference type="ARBA" id="ARBA00022695"/>
    </source>
</evidence>
<dbReference type="GO" id="GO:0003964">
    <property type="term" value="F:RNA-directed DNA polymerase activity"/>
    <property type="evidence" value="ECO:0007669"/>
    <property type="project" value="UniProtKB-KW"/>
</dbReference>
<keyword evidence="2" id="KW-0548">Nucleotidyltransferase</keyword>
<keyword evidence="5" id="KW-0378">Hydrolase</keyword>
<evidence type="ECO:0000313" key="11">
    <source>
        <dbReference type="Proteomes" id="UP000321393"/>
    </source>
</evidence>
<comment type="caution">
    <text evidence="10">The sequence shown here is derived from an EMBL/GenBank/DDBJ whole genome shotgun (WGS) entry which is preliminary data.</text>
</comment>
<evidence type="ECO:0000259" key="9">
    <source>
        <dbReference type="Pfam" id="PF17919"/>
    </source>
</evidence>
<dbReference type="InterPro" id="IPR012337">
    <property type="entry name" value="RNaseH-like_sf"/>
</dbReference>
<evidence type="ECO:0000313" key="10">
    <source>
        <dbReference type="EMBL" id="KAA0068083.1"/>
    </source>
</evidence>
<dbReference type="CDD" id="cd01647">
    <property type="entry name" value="RT_LTR"/>
    <property type="match status" value="1"/>
</dbReference>
<dbReference type="AlphaFoldDB" id="A0A5A7VJ08"/>
<dbReference type="InterPro" id="IPR036397">
    <property type="entry name" value="RNaseH_sf"/>
</dbReference>
<dbReference type="InterPro" id="IPR050951">
    <property type="entry name" value="Retrovirus_Pol_polyprotein"/>
</dbReference>
<keyword evidence="4" id="KW-0255">Endonuclease</keyword>
<keyword evidence="10" id="KW-0560">Oxidoreductase</keyword>
<dbReference type="FunFam" id="3.30.70.270:FF:000020">
    <property type="entry name" value="Transposon Tf2-6 polyprotein-like Protein"/>
    <property type="match status" value="1"/>
</dbReference>
<evidence type="ECO:0000256" key="3">
    <source>
        <dbReference type="ARBA" id="ARBA00022722"/>
    </source>
</evidence>
<dbReference type="GO" id="GO:0004519">
    <property type="term" value="F:endonuclease activity"/>
    <property type="evidence" value="ECO:0007669"/>
    <property type="project" value="UniProtKB-KW"/>
</dbReference>
<keyword evidence="7" id="KW-0511">Multifunctional enzyme</keyword>
<evidence type="ECO:0000256" key="5">
    <source>
        <dbReference type="ARBA" id="ARBA00022801"/>
    </source>
</evidence>
<dbReference type="SUPFAM" id="SSF56672">
    <property type="entry name" value="DNA/RNA polymerases"/>
    <property type="match status" value="1"/>
</dbReference>
<dbReference type="InterPro" id="IPR043128">
    <property type="entry name" value="Rev_trsase/Diguanyl_cyclase"/>
</dbReference>
<keyword evidence="6" id="KW-0695">RNA-directed DNA polymerase</keyword>
<sequence length="618" mass="70815">MVRLALKAEIREIIRREANLYGYLGGKYLYNPAKYNKANTTSTSNDGKSNDTTPMRTITQRSTVNGEAKKEVLLVKKKDGSWRFCVDYRALNDVTIPDKFLIPVIEELFDELNGANLFSKIDLKVGRGLEEHIYHLELVSEVLREHKLYANKKCSFAFQKVEYLGHIVSVQGVEVDPEKIRSIKQWLVPTNVRELRGFLGLTGYQRFVQNYGSIAAPLTQLLKLGAFKWNEEAHLAFDRLKEPMMTLPVLTLPDFNMPFEVETDASGYGVGAGTDGCGLGCSTWRPYLLGRRFVVKTDQRSVKFLLEQRVIQPQYQKWIAKLLGYSFEVVYKPGLENKAADALSRVSSMVHLNQLTAPGMIDLKVIKEEVEKDDHLKEIIRRIRGEEVQKYTLQQDMLQYKGRLVVAKNSTLIPTILYTYYDSVFGELFVKEVVRLHGFLQLIVSDRDKIFLSHFWRELFRLAGAKLNRSTTYHPQTDGTPLPLVFYGDHNTINSILDDQLKLRDIALGAPKEHLRVAQDKMKTYADLKRRHVEFEEGPWSYDAKMADLILDNIEFLIGNVTILLSPGTCWIMTHGNGNWKALQYWPLQAYWKGPIPVMEASTPMVSYKTGTWDDFCS</sequence>
<gene>
    <name evidence="10" type="ORF">E6C27_scaffold238G00350</name>
</gene>
<dbReference type="Proteomes" id="UP000321393">
    <property type="component" value="Unassembled WGS sequence"/>
</dbReference>
<evidence type="ECO:0000256" key="6">
    <source>
        <dbReference type="ARBA" id="ARBA00022918"/>
    </source>
</evidence>
<dbReference type="SUPFAM" id="SSF53098">
    <property type="entry name" value="Ribonuclease H-like"/>
    <property type="match status" value="1"/>
</dbReference>
<dbReference type="GO" id="GO:0004601">
    <property type="term" value="F:peroxidase activity"/>
    <property type="evidence" value="ECO:0007669"/>
    <property type="project" value="UniProtKB-KW"/>
</dbReference>
<dbReference type="Pfam" id="PF17919">
    <property type="entry name" value="RT_RNaseH_2"/>
    <property type="match status" value="1"/>
</dbReference>
<keyword evidence="10" id="KW-0575">Peroxidase</keyword>
<protein>
    <submittedName>
        <fullName evidence="10">Peroxidase 64</fullName>
    </submittedName>
</protein>
<dbReference type="InterPro" id="IPR041373">
    <property type="entry name" value="RT_RNaseH"/>
</dbReference>
<keyword evidence="1" id="KW-0808">Transferase</keyword>
<dbReference type="PANTHER" id="PTHR37984:SF5">
    <property type="entry name" value="PROTEIN NYNRIN-LIKE"/>
    <property type="match status" value="1"/>
</dbReference>
<organism evidence="10 11">
    <name type="scientific">Cucumis melo var. makuwa</name>
    <name type="common">Oriental melon</name>
    <dbReference type="NCBI Taxonomy" id="1194695"/>
    <lineage>
        <taxon>Eukaryota</taxon>
        <taxon>Viridiplantae</taxon>
        <taxon>Streptophyta</taxon>
        <taxon>Embryophyta</taxon>
        <taxon>Tracheophyta</taxon>
        <taxon>Spermatophyta</taxon>
        <taxon>Magnoliopsida</taxon>
        <taxon>eudicotyledons</taxon>
        <taxon>Gunneridae</taxon>
        <taxon>Pentapetalae</taxon>
        <taxon>rosids</taxon>
        <taxon>fabids</taxon>
        <taxon>Cucurbitales</taxon>
        <taxon>Cucurbitaceae</taxon>
        <taxon>Benincaseae</taxon>
        <taxon>Cucumis</taxon>
    </lineage>
</organism>
<dbReference type="EMBL" id="SSTE01000109">
    <property type="protein sequence ID" value="KAA0068083.1"/>
    <property type="molecule type" value="Genomic_DNA"/>
</dbReference>
<dbReference type="Gene3D" id="3.30.70.270">
    <property type="match status" value="3"/>
</dbReference>
<dbReference type="InterPro" id="IPR041577">
    <property type="entry name" value="RT_RNaseH_2"/>
</dbReference>
<keyword evidence="3" id="KW-0540">Nuclease</keyword>
<accession>A0A5A7VJ08</accession>
<dbReference type="GO" id="GO:0016787">
    <property type="term" value="F:hydrolase activity"/>
    <property type="evidence" value="ECO:0007669"/>
    <property type="project" value="UniProtKB-KW"/>
</dbReference>
<dbReference type="Gene3D" id="3.30.420.10">
    <property type="entry name" value="Ribonuclease H-like superfamily/Ribonuclease H"/>
    <property type="match status" value="1"/>
</dbReference>
<feature type="domain" description="Reverse transcriptase/retrotransposon-derived protein RNase H-like" evidence="9">
    <location>
        <begin position="229"/>
        <end position="272"/>
    </location>
</feature>
<evidence type="ECO:0000256" key="7">
    <source>
        <dbReference type="ARBA" id="ARBA00023268"/>
    </source>
</evidence>
<proteinExistence type="predicted"/>
<feature type="domain" description="Reverse transcriptase RNase H-like" evidence="8">
    <location>
        <begin position="281"/>
        <end position="325"/>
    </location>
</feature>
<dbReference type="Pfam" id="PF17917">
    <property type="entry name" value="RT_RNaseH"/>
    <property type="match status" value="1"/>
</dbReference>
<dbReference type="GO" id="GO:0003676">
    <property type="term" value="F:nucleic acid binding"/>
    <property type="evidence" value="ECO:0007669"/>
    <property type="project" value="InterPro"/>
</dbReference>